<comment type="cofactor">
    <cofactor evidence="1 4 5">
        <name>pyridoxal 5'-phosphate</name>
        <dbReference type="ChEBI" id="CHEBI:597326"/>
    </cofactor>
</comment>
<gene>
    <name evidence="8" type="ORF">UV10_C0001G0047</name>
</gene>
<dbReference type="Gene3D" id="3.20.20.10">
    <property type="entry name" value="Alanine racemase"/>
    <property type="match status" value="1"/>
</dbReference>
<accession>A0A0G0ZD14</accession>
<comment type="function">
    <text evidence="4">Catalyzes the interconversion of L-alanine and D-alanine. May also act on other amino acids.</text>
</comment>
<evidence type="ECO:0000256" key="3">
    <source>
        <dbReference type="ARBA" id="ARBA00023235"/>
    </source>
</evidence>
<dbReference type="SMART" id="SM01005">
    <property type="entry name" value="Ala_racemase_C"/>
    <property type="match status" value="1"/>
</dbReference>
<dbReference type="PATRIC" id="fig|1618609.3.peg.49"/>
<proteinExistence type="inferred from homology"/>
<sequence length="355" mass="39556">MNFKNTLRTWIEVDKKAILHNIGEFRKIIKPGVNLMAVIKSNAYGHGLVDFAKTTENKVDWFGVDSITEGLKLRQKGLKKPILVLGYTLPSHLEEAAKSDISLTVSTLELLQKIASAKTRPKIHLKIDTGMHRQGFFLEDFPKIIKLIKKFNLVPEGLYTHLGAAKDRLYPSVSLRQIEIFKKSDELFKKAGLKNYLRHVCASAGTLLYPEAHFDMVRIGIGLYGSALTWKSLIGEIKNVPAGSFVGYDLTEKTLKPSRLAVIPIGYWHGFDRGLSSMGEVLVKGKRCKIIGRVSMDMIIADVSGIKNAKPGNEVVIIGKSGKESINAEDVAQKIGTINYEVITRINPLIKRIYI</sequence>
<evidence type="ECO:0000256" key="1">
    <source>
        <dbReference type="ARBA" id="ARBA00001933"/>
    </source>
</evidence>
<dbReference type="PRINTS" id="PR00992">
    <property type="entry name" value="ALARACEMASE"/>
</dbReference>
<dbReference type="PANTHER" id="PTHR30511:SF0">
    <property type="entry name" value="ALANINE RACEMASE, CATABOLIC-RELATED"/>
    <property type="match status" value="1"/>
</dbReference>
<comment type="similarity">
    <text evidence="4">Belongs to the alanine racemase family.</text>
</comment>
<dbReference type="InterPro" id="IPR020622">
    <property type="entry name" value="Ala_racemase_pyridoxalP-BS"/>
</dbReference>
<reference evidence="8 9" key="1">
    <citation type="journal article" date="2015" name="Nature">
        <title>rRNA introns, odd ribosomes, and small enigmatic genomes across a large radiation of phyla.</title>
        <authorList>
            <person name="Brown C.T."/>
            <person name="Hug L.A."/>
            <person name="Thomas B.C."/>
            <person name="Sharon I."/>
            <person name="Castelle C.J."/>
            <person name="Singh A."/>
            <person name="Wilkins M.J."/>
            <person name="Williams K.H."/>
            <person name="Banfield J.F."/>
        </authorList>
    </citation>
    <scope>NUCLEOTIDE SEQUENCE [LARGE SCALE GENOMIC DNA]</scope>
</reference>
<feature type="binding site" evidence="4 6">
    <location>
        <position position="133"/>
    </location>
    <ligand>
        <name>substrate</name>
    </ligand>
</feature>
<dbReference type="InterPro" id="IPR029066">
    <property type="entry name" value="PLP-binding_barrel"/>
</dbReference>
<dbReference type="CDD" id="cd00430">
    <property type="entry name" value="PLPDE_III_AR"/>
    <property type="match status" value="1"/>
</dbReference>
<comment type="caution">
    <text evidence="8">The sequence shown here is derived from an EMBL/GenBank/DDBJ whole genome shotgun (WGS) entry which is preliminary data.</text>
</comment>
<dbReference type="UniPathway" id="UPA00042">
    <property type="reaction ID" value="UER00497"/>
</dbReference>
<feature type="active site" description="Proton acceptor; specific for D-alanine" evidence="4">
    <location>
        <position position="40"/>
    </location>
</feature>
<feature type="domain" description="Alanine racemase C-terminal" evidence="7">
    <location>
        <begin position="227"/>
        <end position="355"/>
    </location>
</feature>
<dbReference type="PROSITE" id="PS00395">
    <property type="entry name" value="ALANINE_RACEMASE"/>
    <property type="match status" value="1"/>
</dbReference>
<dbReference type="PANTHER" id="PTHR30511">
    <property type="entry name" value="ALANINE RACEMASE"/>
    <property type="match status" value="1"/>
</dbReference>
<evidence type="ECO:0000313" key="9">
    <source>
        <dbReference type="Proteomes" id="UP000034951"/>
    </source>
</evidence>
<comment type="catalytic activity">
    <reaction evidence="4">
        <text>L-alanine = D-alanine</text>
        <dbReference type="Rhea" id="RHEA:20249"/>
        <dbReference type="ChEBI" id="CHEBI:57416"/>
        <dbReference type="ChEBI" id="CHEBI:57972"/>
        <dbReference type="EC" id="5.1.1.1"/>
    </reaction>
</comment>
<dbReference type="SUPFAM" id="SSF51419">
    <property type="entry name" value="PLP-binding barrel"/>
    <property type="match status" value="1"/>
</dbReference>
<dbReference type="InterPro" id="IPR000821">
    <property type="entry name" value="Ala_racemase"/>
</dbReference>
<feature type="modified residue" description="N6-(pyridoxal phosphate)lysine" evidence="4 5">
    <location>
        <position position="40"/>
    </location>
</feature>
<keyword evidence="3 4" id="KW-0413">Isomerase</keyword>
<dbReference type="InterPro" id="IPR001608">
    <property type="entry name" value="Ala_racemase_N"/>
</dbReference>
<dbReference type="EMBL" id="LCDE01000001">
    <property type="protein sequence ID" value="KKS46590.1"/>
    <property type="molecule type" value="Genomic_DNA"/>
</dbReference>
<dbReference type="FunFam" id="3.20.20.10:FF:000002">
    <property type="entry name" value="Alanine racemase"/>
    <property type="match status" value="1"/>
</dbReference>
<dbReference type="Proteomes" id="UP000034951">
    <property type="component" value="Unassembled WGS sequence"/>
</dbReference>
<dbReference type="AlphaFoldDB" id="A0A0G0ZD14"/>
<dbReference type="NCBIfam" id="TIGR00492">
    <property type="entry name" value="alr"/>
    <property type="match status" value="1"/>
</dbReference>
<evidence type="ECO:0000256" key="4">
    <source>
        <dbReference type="HAMAP-Rule" id="MF_01201"/>
    </source>
</evidence>
<keyword evidence="2 4" id="KW-0663">Pyridoxal phosphate</keyword>
<evidence type="ECO:0000256" key="6">
    <source>
        <dbReference type="PIRSR" id="PIRSR600821-52"/>
    </source>
</evidence>
<feature type="active site" description="Proton acceptor; specific for L-alanine" evidence="4">
    <location>
        <position position="248"/>
    </location>
</feature>
<dbReference type="HAMAP" id="MF_01201">
    <property type="entry name" value="Ala_racemase"/>
    <property type="match status" value="1"/>
</dbReference>
<dbReference type="GO" id="GO:0008784">
    <property type="term" value="F:alanine racemase activity"/>
    <property type="evidence" value="ECO:0007669"/>
    <property type="project" value="UniProtKB-UniRule"/>
</dbReference>
<protein>
    <recommendedName>
        <fullName evidence="4">Alanine racemase</fullName>
        <ecNumber evidence="4">5.1.1.1</ecNumber>
    </recommendedName>
</protein>
<evidence type="ECO:0000259" key="7">
    <source>
        <dbReference type="SMART" id="SM01005"/>
    </source>
</evidence>
<dbReference type="Pfam" id="PF00842">
    <property type="entry name" value="Ala_racemase_C"/>
    <property type="match status" value="1"/>
</dbReference>
<dbReference type="GO" id="GO:0030632">
    <property type="term" value="P:D-alanine biosynthetic process"/>
    <property type="evidence" value="ECO:0007669"/>
    <property type="project" value="UniProtKB-UniRule"/>
</dbReference>
<dbReference type="EC" id="5.1.1.1" evidence="4"/>
<dbReference type="InterPro" id="IPR009006">
    <property type="entry name" value="Ala_racemase/Decarboxylase_C"/>
</dbReference>
<organism evidence="8 9">
    <name type="scientific">Candidatus Azambacteria bacterium GW2011_GWA1_42_19</name>
    <dbReference type="NCBI Taxonomy" id="1618609"/>
    <lineage>
        <taxon>Bacteria</taxon>
        <taxon>Candidatus Azamiibacteriota</taxon>
    </lineage>
</organism>
<name>A0A0G0ZD14_9BACT</name>
<dbReference type="Gene3D" id="2.40.37.10">
    <property type="entry name" value="Lyase, Ornithine Decarboxylase, Chain A, domain 1"/>
    <property type="match status" value="1"/>
</dbReference>
<dbReference type="GO" id="GO:0030170">
    <property type="term" value="F:pyridoxal phosphate binding"/>
    <property type="evidence" value="ECO:0007669"/>
    <property type="project" value="UniProtKB-UniRule"/>
</dbReference>
<evidence type="ECO:0000313" key="8">
    <source>
        <dbReference type="EMBL" id="KKS46590.1"/>
    </source>
</evidence>
<dbReference type="InterPro" id="IPR011079">
    <property type="entry name" value="Ala_racemase_C"/>
</dbReference>
<dbReference type="Pfam" id="PF01168">
    <property type="entry name" value="Ala_racemase_N"/>
    <property type="match status" value="1"/>
</dbReference>
<evidence type="ECO:0000256" key="5">
    <source>
        <dbReference type="PIRSR" id="PIRSR600821-50"/>
    </source>
</evidence>
<comment type="pathway">
    <text evidence="4">Amino-acid biosynthesis; D-alanine biosynthesis; D-alanine from L-alanine: step 1/1.</text>
</comment>
<dbReference type="GO" id="GO:0005829">
    <property type="term" value="C:cytosol"/>
    <property type="evidence" value="ECO:0007669"/>
    <property type="project" value="TreeGrafter"/>
</dbReference>
<evidence type="ECO:0000256" key="2">
    <source>
        <dbReference type="ARBA" id="ARBA00022898"/>
    </source>
</evidence>
<dbReference type="SUPFAM" id="SSF50621">
    <property type="entry name" value="Alanine racemase C-terminal domain-like"/>
    <property type="match status" value="1"/>
</dbReference>
<feature type="binding site" evidence="4 6">
    <location>
        <position position="296"/>
    </location>
    <ligand>
        <name>substrate</name>
    </ligand>
</feature>